<name>M1XKX8_NATM8</name>
<evidence type="ECO:0000313" key="3">
    <source>
        <dbReference type="EMBL" id="CCQ36703.1"/>
    </source>
</evidence>
<organism evidence="3 4">
    <name type="scientific">Natronomonas moolapensis (strain DSM 18674 / CECT 7526 / JCM 14361 / 8.8.11)</name>
    <dbReference type="NCBI Taxonomy" id="268739"/>
    <lineage>
        <taxon>Archaea</taxon>
        <taxon>Methanobacteriati</taxon>
        <taxon>Methanobacteriota</taxon>
        <taxon>Stenosarchaea group</taxon>
        <taxon>Halobacteria</taxon>
        <taxon>Halobacteriales</taxon>
        <taxon>Natronomonadaceae</taxon>
        <taxon>Natronomonas</taxon>
    </lineage>
</organism>
<dbReference type="GeneID" id="14651351"/>
<dbReference type="AlphaFoldDB" id="M1XKX8"/>
<feature type="region of interest" description="Disordered" evidence="2">
    <location>
        <begin position="187"/>
        <end position="206"/>
    </location>
</feature>
<feature type="coiled-coil region" evidence="1">
    <location>
        <begin position="27"/>
        <end position="94"/>
    </location>
</feature>
<accession>M1XKX8</accession>
<evidence type="ECO:0000256" key="2">
    <source>
        <dbReference type="SAM" id="MobiDB-lite"/>
    </source>
</evidence>
<dbReference type="STRING" id="268739.Nmlp_2541"/>
<gene>
    <name evidence="3" type="primary">pspA2</name>
    <name evidence="3" type="ordered locus">Nmlp_2541</name>
</gene>
<reference evidence="3 4" key="1">
    <citation type="journal article" date="2013" name="Genome Announc.">
        <title>Genome of the haloarchaeon Natronomonas moolapensis, a neutrophilic member of a previously haloalkaliphilic genus.</title>
        <authorList>
            <person name="Dyall-Smith M.L."/>
            <person name="Pfeiffer F."/>
            <person name="Oberwinkler T."/>
            <person name="Klee K."/>
            <person name="Rampp M."/>
            <person name="Palm P."/>
            <person name="Gross K."/>
            <person name="Schuster S.C."/>
            <person name="Oesterhelt D."/>
        </authorList>
    </citation>
    <scope>NUCLEOTIDE SEQUENCE [LARGE SCALE GENOMIC DNA]</scope>
    <source>
        <strain evidence="4">DSM 18674 / JCM 14361 / 8.8.11</strain>
    </source>
</reference>
<dbReference type="HOGENOM" id="CLU_1243012_0_0_2"/>
<keyword evidence="1" id="KW-0175">Coiled coil</keyword>
<dbReference type="OrthoDB" id="339685at2157"/>
<dbReference type="KEGG" id="nmo:Nmlp_2541"/>
<dbReference type="RefSeq" id="WP_015409488.1">
    <property type="nucleotide sequence ID" value="NC_020388.1"/>
</dbReference>
<dbReference type="EMBL" id="HF582854">
    <property type="protein sequence ID" value="CCQ36703.1"/>
    <property type="molecule type" value="Genomic_DNA"/>
</dbReference>
<keyword evidence="4" id="KW-1185">Reference proteome</keyword>
<protein>
    <submittedName>
        <fullName evidence="3">PspA domain protein</fullName>
    </submittedName>
</protein>
<feature type="compositionally biased region" description="Acidic residues" evidence="2">
    <location>
        <begin position="192"/>
        <end position="206"/>
    </location>
</feature>
<proteinExistence type="predicted"/>
<evidence type="ECO:0000313" key="4">
    <source>
        <dbReference type="Proteomes" id="UP000011867"/>
    </source>
</evidence>
<dbReference type="eggNOG" id="ENOG502N5QG">
    <property type="taxonomic scope" value="Archaea"/>
</dbReference>
<dbReference type="Proteomes" id="UP000011867">
    <property type="component" value="Chromosome"/>
</dbReference>
<evidence type="ECO:0000256" key="1">
    <source>
        <dbReference type="SAM" id="Coils"/>
    </source>
</evidence>
<sequence>MELRDWVQERFGTADTETLLDESVYGQNELRSDKKKLEQGLKQLESDMDTHSKKYQKLLEKGAEADEMRRRQYAQKAKFEKKKYEIKKKKHKANSIKLGTIISIEGMREVMNMHESQELSLDEAMSQDINAQEVQSEIMDQMAQFGLELEDMQQVQDALDVEILDEDLEQGASEELEAMEKMAAGEISSEQVDVEEDMEVEADDVSVDVDIEEDMNETDVF</sequence>